<organism evidence="7 8">
    <name type="scientific">Morella rubra</name>
    <name type="common">Chinese bayberry</name>
    <dbReference type="NCBI Taxonomy" id="262757"/>
    <lineage>
        <taxon>Eukaryota</taxon>
        <taxon>Viridiplantae</taxon>
        <taxon>Streptophyta</taxon>
        <taxon>Embryophyta</taxon>
        <taxon>Tracheophyta</taxon>
        <taxon>Spermatophyta</taxon>
        <taxon>Magnoliopsida</taxon>
        <taxon>eudicotyledons</taxon>
        <taxon>Gunneridae</taxon>
        <taxon>Pentapetalae</taxon>
        <taxon>rosids</taxon>
        <taxon>fabids</taxon>
        <taxon>Fagales</taxon>
        <taxon>Myricaceae</taxon>
        <taxon>Morella</taxon>
    </lineage>
</organism>
<evidence type="ECO:0000313" key="7">
    <source>
        <dbReference type="EMBL" id="KAB1218325.1"/>
    </source>
</evidence>
<dbReference type="InterPro" id="IPR000571">
    <property type="entry name" value="Znf_CCCH"/>
</dbReference>
<name>A0A6A1VZT0_9ROSI</name>
<dbReference type="InterPro" id="IPR036855">
    <property type="entry name" value="Znf_CCCH_sf"/>
</dbReference>
<dbReference type="Pfam" id="PF18044">
    <property type="entry name" value="zf-CCCH_4"/>
    <property type="match status" value="1"/>
</dbReference>
<protein>
    <submittedName>
        <fullName evidence="7">Zinc finger CCCH domain-containing protein 62</fullName>
    </submittedName>
</protein>
<evidence type="ECO:0000256" key="4">
    <source>
        <dbReference type="PROSITE-ProRule" id="PRU00723"/>
    </source>
</evidence>
<feature type="compositionally biased region" description="Polar residues" evidence="5">
    <location>
        <begin position="254"/>
        <end position="277"/>
    </location>
</feature>
<evidence type="ECO:0000313" key="8">
    <source>
        <dbReference type="Proteomes" id="UP000516437"/>
    </source>
</evidence>
<evidence type="ECO:0000256" key="1">
    <source>
        <dbReference type="ARBA" id="ARBA00022723"/>
    </source>
</evidence>
<keyword evidence="8" id="KW-1185">Reference proteome</keyword>
<dbReference type="EMBL" id="RXIC02000021">
    <property type="protein sequence ID" value="KAB1218325.1"/>
    <property type="molecule type" value="Genomic_DNA"/>
</dbReference>
<sequence>MAVSEQSTDYLFDEEEDYSECGESKPEDDTHKDPSYSILEETDAKFSNLSIKKKKSEARWFARETESRPMQGDACTGDVVMFEQNVYEMFNIASRSAGGPPSGTRTVVGRIVKESYGAAKQQHTFTIEVLWSKGDKPLPPLHPLLIKGRNLYRLKTLRQTWEDERERQKVMMEKHLRGSTARCDREARLQEKETRKMLKATRISRKESNRNQSQFNSTSTAKSVVQLPQAGLQECKRMQTQQAGLSFDPRQRMTHPQQQKNAIQSNHHLQQPSQNFTESRRASCTERISNYSQGVHHANYKPPNFCSNDSQASISIYPDINGTNVLSERTHYRQPLTTINHFAAGSQPHRQGHTRRLCRYYAQGRCYYGDNCKFVHNSRSYGQSTEER</sequence>
<dbReference type="PROSITE" id="PS50103">
    <property type="entry name" value="ZF_C3H1"/>
    <property type="match status" value="1"/>
</dbReference>
<dbReference type="PANTHER" id="PTHR35323:SF5">
    <property type="entry name" value="ZINC FINGER CCCH DOMAIN-CONTAINING PROTEIN 62"/>
    <property type="match status" value="1"/>
</dbReference>
<feature type="compositionally biased region" description="Basic and acidic residues" evidence="5">
    <location>
        <begin position="22"/>
        <end position="34"/>
    </location>
</feature>
<accession>A0A6A1VZT0</accession>
<feature type="compositionally biased region" description="Acidic residues" evidence="5">
    <location>
        <begin position="11"/>
        <end position="20"/>
    </location>
</feature>
<dbReference type="Pfam" id="PF24766">
    <property type="entry name" value="DUF7699"/>
    <property type="match status" value="1"/>
</dbReference>
<gene>
    <name evidence="7" type="ORF">CJ030_MR3G026205</name>
</gene>
<dbReference type="SUPFAM" id="SSF90229">
    <property type="entry name" value="CCCH zinc finger"/>
    <property type="match status" value="1"/>
</dbReference>
<dbReference type="PANTHER" id="PTHR35323">
    <property type="entry name" value="SAP DOMAIN-CONTAINING PROTEIN"/>
    <property type="match status" value="1"/>
</dbReference>
<dbReference type="AlphaFoldDB" id="A0A6A1VZT0"/>
<dbReference type="InterPro" id="IPR041367">
    <property type="entry name" value="Znf-CCCH_4"/>
</dbReference>
<comment type="caution">
    <text evidence="7">The sequence shown here is derived from an EMBL/GenBank/DDBJ whole genome shotgun (WGS) entry which is preliminary data.</text>
</comment>
<keyword evidence="3 4" id="KW-0862">Zinc</keyword>
<feature type="region of interest" description="Disordered" evidence="5">
    <location>
        <begin position="1"/>
        <end position="38"/>
    </location>
</feature>
<feature type="region of interest" description="Disordered" evidence="5">
    <location>
        <begin position="251"/>
        <end position="281"/>
    </location>
</feature>
<feature type="compositionally biased region" description="Polar residues" evidence="5">
    <location>
        <begin position="210"/>
        <end position="222"/>
    </location>
</feature>
<dbReference type="GO" id="GO:0008270">
    <property type="term" value="F:zinc ion binding"/>
    <property type="evidence" value="ECO:0007669"/>
    <property type="project" value="UniProtKB-KW"/>
</dbReference>
<reference evidence="7 8" key="1">
    <citation type="journal article" date="2019" name="Plant Biotechnol. J.">
        <title>The red bayberry genome and genetic basis of sex determination.</title>
        <authorList>
            <person name="Jia H.M."/>
            <person name="Jia H.J."/>
            <person name="Cai Q.L."/>
            <person name="Wang Y."/>
            <person name="Zhao H.B."/>
            <person name="Yang W.F."/>
            <person name="Wang G.Y."/>
            <person name="Li Y.H."/>
            <person name="Zhan D.L."/>
            <person name="Shen Y.T."/>
            <person name="Niu Q.F."/>
            <person name="Chang L."/>
            <person name="Qiu J."/>
            <person name="Zhao L."/>
            <person name="Xie H.B."/>
            <person name="Fu W.Y."/>
            <person name="Jin J."/>
            <person name="Li X.W."/>
            <person name="Jiao Y."/>
            <person name="Zhou C.C."/>
            <person name="Tu T."/>
            <person name="Chai C.Y."/>
            <person name="Gao J.L."/>
            <person name="Fan L.J."/>
            <person name="van de Weg E."/>
            <person name="Wang J.Y."/>
            <person name="Gao Z.S."/>
        </authorList>
    </citation>
    <scope>NUCLEOTIDE SEQUENCE [LARGE SCALE GENOMIC DNA]</scope>
    <source>
        <tissue evidence="7">Leaves</tissue>
    </source>
</reference>
<feature type="domain" description="C3H1-type" evidence="6">
    <location>
        <begin position="352"/>
        <end position="379"/>
    </location>
</feature>
<keyword evidence="2 4" id="KW-0863">Zinc-finger</keyword>
<dbReference type="OrthoDB" id="690722at2759"/>
<dbReference type="Proteomes" id="UP000516437">
    <property type="component" value="Chromosome 3"/>
</dbReference>
<evidence type="ECO:0000256" key="5">
    <source>
        <dbReference type="SAM" id="MobiDB-lite"/>
    </source>
</evidence>
<dbReference type="InterPro" id="IPR056116">
    <property type="entry name" value="DUF7699"/>
</dbReference>
<dbReference type="SMART" id="SM00356">
    <property type="entry name" value="ZnF_C3H1"/>
    <property type="match status" value="1"/>
</dbReference>
<evidence type="ECO:0000256" key="2">
    <source>
        <dbReference type="ARBA" id="ARBA00022771"/>
    </source>
</evidence>
<proteinExistence type="predicted"/>
<dbReference type="Gene3D" id="4.10.1000.10">
    <property type="entry name" value="Zinc finger, CCCH-type"/>
    <property type="match status" value="1"/>
</dbReference>
<evidence type="ECO:0000256" key="3">
    <source>
        <dbReference type="ARBA" id="ARBA00022833"/>
    </source>
</evidence>
<keyword evidence="1 4" id="KW-0479">Metal-binding</keyword>
<feature type="region of interest" description="Disordered" evidence="5">
    <location>
        <begin position="197"/>
        <end position="222"/>
    </location>
</feature>
<feature type="zinc finger region" description="C3H1-type" evidence="4">
    <location>
        <begin position="352"/>
        <end position="379"/>
    </location>
</feature>
<evidence type="ECO:0000259" key="6">
    <source>
        <dbReference type="PROSITE" id="PS50103"/>
    </source>
</evidence>